<dbReference type="RefSeq" id="WP_119323992.1">
    <property type="nucleotide sequence ID" value="NZ_AP025739.1"/>
</dbReference>
<evidence type="ECO:0000256" key="3">
    <source>
        <dbReference type="ARBA" id="ARBA00023159"/>
    </source>
</evidence>
<evidence type="ECO:0000256" key="1">
    <source>
        <dbReference type="ARBA" id="ARBA00023015"/>
    </source>
</evidence>
<dbReference type="OrthoDB" id="9793451at2"/>
<sequence length="282" mass="32272">MRDERKNPNTNHVHTLLPVVERLLAGRGDYPPSFRVWREHGTTDWLLLAAFAGAGRFDTKSDPVIIEGHDLVLVRPGVPHDYTSEDRDDLWDQLWIHFHPRPEWLPWLTWPEVAPGVMRLQLNEPIVREKIVRCLVEAVRVANGGLRQRIDFAMNDLEEALLWCDTQNAPVGRTRLDGRVLAVMDFISQRLDQPIRPADLVKVGGLSASRMAHLFRAQMGVPPARFLDQQRLAHAKGVLDRGAQPIFSIAADLGMDPPYFSHWFKRHTGMSPRGYRRRAEEP</sequence>
<protein>
    <submittedName>
        <fullName evidence="5">DNA-binding transcriptional regulator AraC</fullName>
    </submittedName>
</protein>
<dbReference type="PROSITE" id="PS01124">
    <property type="entry name" value="HTH_ARAC_FAMILY_2"/>
    <property type="match status" value="1"/>
</dbReference>
<dbReference type="GO" id="GO:0003700">
    <property type="term" value="F:DNA-binding transcription factor activity"/>
    <property type="evidence" value="ECO:0007669"/>
    <property type="project" value="InterPro"/>
</dbReference>
<evidence type="ECO:0000256" key="2">
    <source>
        <dbReference type="ARBA" id="ARBA00023125"/>
    </source>
</evidence>
<dbReference type="KEGG" id="ccot:CCAX7_005840"/>
<dbReference type="InterPro" id="IPR009057">
    <property type="entry name" value="Homeodomain-like_sf"/>
</dbReference>
<proteinExistence type="predicted"/>
<evidence type="ECO:0000313" key="6">
    <source>
        <dbReference type="Proteomes" id="UP000287394"/>
    </source>
</evidence>
<keyword evidence="1" id="KW-0805">Transcription regulation</keyword>
<dbReference type="InterPro" id="IPR037923">
    <property type="entry name" value="HTH-like"/>
</dbReference>
<dbReference type="InterPro" id="IPR003313">
    <property type="entry name" value="AraC-bd"/>
</dbReference>
<dbReference type="SUPFAM" id="SSF51215">
    <property type="entry name" value="Regulatory protein AraC"/>
    <property type="match status" value="1"/>
</dbReference>
<dbReference type="InterPro" id="IPR018060">
    <property type="entry name" value="HTH_AraC"/>
</dbReference>
<dbReference type="SUPFAM" id="SSF46689">
    <property type="entry name" value="Homeodomain-like"/>
    <property type="match status" value="1"/>
</dbReference>
<dbReference type="PANTHER" id="PTHR46796">
    <property type="entry name" value="HTH-TYPE TRANSCRIPTIONAL ACTIVATOR RHAS-RELATED"/>
    <property type="match status" value="1"/>
</dbReference>
<evidence type="ECO:0000313" key="5">
    <source>
        <dbReference type="EMBL" id="BDI28533.1"/>
    </source>
</evidence>
<dbReference type="InterPro" id="IPR050204">
    <property type="entry name" value="AraC_XylS_family_regulators"/>
</dbReference>
<dbReference type="Gene3D" id="2.60.120.280">
    <property type="entry name" value="Regulatory protein AraC"/>
    <property type="match status" value="1"/>
</dbReference>
<evidence type="ECO:0000256" key="4">
    <source>
        <dbReference type="ARBA" id="ARBA00023163"/>
    </source>
</evidence>
<dbReference type="Pfam" id="PF02311">
    <property type="entry name" value="AraC_binding"/>
    <property type="match status" value="1"/>
</dbReference>
<dbReference type="InterPro" id="IPR018062">
    <property type="entry name" value="HTH_AraC-typ_CS"/>
</dbReference>
<dbReference type="PROSITE" id="PS00041">
    <property type="entry name" value="HTH_ARAC_FAMILY_1"/>
    <property type="match status" value="1"/>
</dbReference>
<dbReference type="GO" id="GO:0043565">
    <property type="term" value="F:sequence-specific DNA binding"/>
    <property type="evidence" value="ECO:0007669"/>
    <property type="project" value="InterPro"/>
</dbReference>
<dbReference type="SMART" id="SM00342">
    <property type="entry name" value="HTH_ARAC"/>
    <property type="match status" value="1"/>
</dbReference>
<dbReference type="AlphaFoldDB" id="A0A402D377"/>
<dbReference type="Proteomes" id="UP000287394">
    <property type="component" value="Chromosome"/>
</dbReference>
<organism evidence="5 6">
    <name type="scientific">Capsulimonas corticalis</name>
    <dbReference type="NCBI Taxonomy" id="2219043"/>
    <lineage>
        <taxon>Bacteria</taxon>
        <taxon>Bacillati</taxon>
        <taxon>Armatimonadota</taxon>
        <taxon>Armatimonadia</taxon>
        <taxon>Capsulimonadales</taxon>
        <taxon>Capsulimonadaceae</taxon>
        <taxon>Capsulimonas</taxon>
    </lineage>
</organism>
<accession>A0A402D377</accession>
<keyword evidence="4" id="KW-0804">Transcription</keyword>
<keyword evidence="3" id="KW-0010">Activator</keyword>
<keyword evidence="2 5" id="KW-0238">DNA-binding</keyword>
<dbReference type="Gene3D" id="1.10.10.60">
    <property type="entry name" value="Homeodomain-like"/>
    <property type="match status" value="1"/>
</dbReference>
<keyword evidence="6" id="KW-1185">Reference proteome</keyword>
<name>A0A402D377_9BACT</name>
<dbReference type="Pfam" id="PF12833">
    <property type="entry name" value="HTH_18"/>
    <property type="match status" value="1"/>
</dbReference>
<dbReference type="EMBL" id="AP025739">
    <property type="protein sequence ID" value="BDI28533.1"/>
    <property type="molecule type" value="Genomic_DNA"/>
</dbReference>
<reference evidence="5 6" key="1">
    <citation type="journal article" date="2019" name="Int. J. Syst. Evol. Microbiol.">
        <title>Capsulimonas corticalis gen. nov., sp. nov., an aerobic capsulated bacterium, of a novel bacterial order, Capsulimonadales ord. nov., of the class Armatimonadia of the phylum Armatimonadetes.</title>
        <authorList>
            <person name="Li J."/>
            <person name="Kudo C."/>
            <person name="Tonouchi A."/>
        </authorList>
    </citation>
    <scope>NUCLEOTIDE SEQUENCE [LARGE SCALE GENOMIC DNA]</scope>
    <source>
        <strain evidence="5 6">AX-7</strain>
    </source>
</reference>
<gene>
    <name evidence="5" type="primary">araC_1</name>
    <name evidence="5" type="ORF">CCAX7_005840</name>
</gene>